<gene>
    <name evidence="7" type="ORF">S01H4_08068</name>
</gene>
<dbReference type="PANTHER" id="PTHR43578:SF3">
    <property type="entry name" value="NADH-QUINONE OXIDOREDUCTASE SUBUNIT F"/>
    <property type="match status" value="1"/>
</dbReference>
<dbReference type="Gene3D" id="3.10.20.600">
    <property type="match status" value="1"/>
</dbReference>
<dbReference type="SUPFAM" id="SSF140490">
    <property type="entry name" value="Nqo1C-terminal domain-like"/>
    <property type="match status" value="1"/>
</dbReference>
<evidence type="ECO:0000313" key="7">
    <source>
        <dbReference type="EMBL" id="GAG66736.1"/>
    </source>
</evidence>
<keyword evidence="3" id="KW-0479">Metal-binding</keyword>
<dbReference type="InterPro" id="IPR037225">
    <property type="entry name" value="Nuo51_FMN-bd_sf"/>
</dbReference>
<keyword evidence="2" id="KW-0004">4Fe-4S</keyword>
<evidence type="ECO:0000256" key="1">
    <source>
        <dbReference type="ARBA" id="ARBA00007523"/>
    </source>
</evidence>
<keyword evidence="4" id="KW-0408">Iron</keyword>
<dbReference type="GO" id="GO:0010181">
    <property type="term" value="F:FMN binding"/>
    <property type="evidence" value="ECO:0007669"/>
    <property type="project" value="InterPro"/>
</dbReference>
<dbReference type="GO" id="GO:0051539">
    <property type="term" value="F:4 iron, 4 sulfur cluster binding"/>
    <property type="evidence" value="ECO:0007669"/>
    <property type="project" value="UniProtKB-KW"/>
</dbReference>
<dbReference type="Gene3D" id="3.40.50.11540">
    <property type="entry name" value="NADH-ubiquinone oxidoreductase 51kDa subunit"/>
    <property type="match status" value="1"/>
</dbReference>
<dbReference type="Gene3D" id="1.20.1440.230">
    <property type="entry name" value="NADH-ubiquinone oxidoreductase 51kDa subunit, iron-sulphur binding domain"/>
    <property type="match status" value="1"/>
</dbReference>
<keyword evidence="5" id="KW-0411">Iron-sulfur</keyword>
<name>X1B3Y7_9ZZZZ</name>
<evidence type="ECO:0000256" key="5">
    <source>
        <dbReference type="ARBA" id="ARBA00023014"/>
    </source>
</evidence>
<proteinExistence type="inferred from homology"/>
<evidence type="ECO:0000256" key="2">
    <source>
        <dbReference type="ARBA" id="ARBA00022485"/>
    </source>
</evidence>
<feature type="domain" description="NADH-ubiquinone oxidoreductase 51kDa subunit iron-sulphur binding" evidence="6">
    <location>
        <begin position="332"/>
        <end position="364"/>
    </location>
</feature>
<dbReference type="PANTHER" id="PTHR43578">
    <property type="entry name" value="NADH-QUINONE OXIDOREDUCTASE SUBUNIT F"/>
    <property type="match status" value="1"/>
</dbReference>
<dbReference type="InterPro" id="IPR019575">
    <property type="entry name" value="Nuop51_4Fe4S-bd"/>
</dbReference>
<sequence>MIKELKSPLRVVLDNYGRINPESIEEYIAQDGYEAVGKVLREMRPKQVLSEIKASGLQGRGGAAFPTGLKWEFTAKAKAAPKYIICNADEGEPGTFKDRAILEGDPHKIIEGMIIAGYAVGAHYGYIYIRGEYLLSINRFNKALKQAREHRFLGEDVFGSRFNFQIEIHQGAGSYVCGEETALMESLEGKRGNPRFKPPFPPSSGLWGKPTLINNVETLANIAPIILKGADWFRIFGTKECPGTKVYAISGHVKEAGLIEAPMGITLREIIIDYAQGMRDGKFKMAQVGGTAGAILGEDMLDVPLDYASLGEKGLVLGSGAILVMNETTCALDMLKCFLNFFKRESCGKCIPCRVGTEKLLELAT</sequence>
<dbReference type="AlphaFoldDB" id="X1B3Y7"/>
<reference evidence="7" key="1">
    <citation type="journal article" date="2014" name="Front. Microbiol.">
        <title>High frequency of phylogenetically diverse reductive dehalogenase-homologous genes in deep subseafloor sedimentary metagenomes.</title>
        <authorList>
            <person name="Kawai M."/>
            <person name="Futagami T."/>
            <person name="Toyoda A."/>
            <person name="Takaki Y."/>
            <person name="Nishi S."/>
            <person name="Hori S."/>
            <person name="Arai W."/>
            <person name="Tsubouchi T."/>
            <person name="Morono Y."/>
            <person name="Uchiyama I."/>
            <person name="Ito T."/>
            <person name="Fujiyama A."/>
            <person name="Inagaki F."/>
            <person name="Takami H."/>
        </authorList>
    </citation>
    <scope>NUCLEOTIDE SEQUENCE</scope>
    <source>
        <strain evidence="7">Expedition CK06-06</strain>
    </source>
</reference>
<feature type="non-terminal residue" evidence="7">
    <location>
        <position position="365"/>
    </location>
</feature>
<dbReference type="Pfam" id="PF10589">
    <property type="entry name" value="NADH_4Fe-4S"/>
    <property type="match status" value="1"/>
</dbReference>
<dbReference type="Pfam" id="PF01512">
    <property type="entry name" value="Complex1_51K"/>
    <property type="match status" value="1"/>
</dbReference>
<dbReference type="SMART" id="SM00928">
    <property type="entry name" value="NADH_4Fe-4S"/>
    <property type="match status" value="1"/>
</dbReference>
<dbReference type="Gene3D" id="6.10.250.1450">
    <property type="match status" value="1"/>
</dbReference>
<evidence type="ECO:0000256" key="3">
    <source>
        <dbReference type="ARBA" id="ARBA00022723"/>
    </source>
</evidence>
<dbReference type="FunFam" id="3.40.50.11540:FF:000001">
    <property type="entry name" value="NADH dehydrogenase [ubiquinone] flavoprotein 1, mitochondrial"/>
    <property type="match status" value="1"/>
</dbReference>
<dbReference type="GO" id="GO:0046872">
    <property type="term" value="F:metal ion binding"/>
    <property type="evidence" value="ECO:0007669"/>
    <property type="project" value="UniProtKB-KW"/>
</dbReference>
<dbReference type="GO" id="GO:0008137">
    <property type="term" value="F:NADH dehydrogenase (ubiquinone) activity"/>
    <property type="evidence" value="ECO:0007669"/>
    <property type="project" value="InterPro"/>
</dbReference>
<dbReference type="InterPro" id="IPR011538">
    <property type="entry name" value="Nuo51_FMN-bd"/>
</dbReference>
<protein>
    <recommendedName>
        <fullName evidence="6">NADH-ubiquinone oxidoreductase 51kDa subunit iron-sulphur binding domain-containing protein</fullName>
    </recommendedName>
</protein>
<comment type="similarity">
    <text evidence="1">Belongs to the complex I 51 kDa subunit family.</text>
</comment>
<dbReference type="EMBL" id="BART01002717">
    <property type="protein sequence ID" value="GAG66736.1"/>
    <property type="molecule type" value="Genomic_DNA"/>
</dbReference>
<comment type="caution">
    <text evidence="7">The sequence shown here is derived from an EMBL/GenBank/DDBJ whole genome shotgun (WGS) entry which is preliminary data.</text>
</comment>
<accession>X1B3Y7</accession>
<evidence type="ECO:0000256" key="4">
    <source>
        <dbReference type="ARBA" id="ARBA00023004"/>
    </source>
</evidence>
<dbReference type="SUPFAM" id="SSF142019">
    <property type="entry name" value="Nqo1 FMN-binding domain-like"/>
    <property type="match status" value="1"/>
</dbReference>
<dbReference type="SUPFAM" id="SSF142984">
    <property type="entry name" value="Nqo1 middle domain-like"/>
    <property type="match status" value="1"/>
</dbReference>
<dbReference type="PROSITE" id="PS00645">
    <property type="entry name" value="COMPLEX1_51K_2"/>
    <property type="match status" value="1"/>
</dbReference>
<dbReference type="InterPro" id="IPR037207">
    <property type="entry name" value="Nuop51_4Fe4S-bd_sf"/>
</dbReference>
<organism evidence="7">
    <name type="scientific">marine sediment metagenome</name>
    <dbReference type="NCBI Taxonomy" id="412755"/>
    <lineage>
        <taxon>unclassified sequences</taxon>
        <taxon>metagenomes</taxon>
        <taxon>ecological metagenomes</taxon>
    </lineage>
</organism>
<dbReference type="InterPro" id="IPR001949">
    <property type="entry name" value="NADH-UbQ_OxRdtase_51kDa_CS"/>
</dbReference>
<evidence type="ECO:0000259" key="6">
    <source>
        <dbReference type="SMART" id="SM00928"/>
    </source>
</evidence>